<dbReference type="EMBL" id="CP020747">
    <property type="protein sequence ID" value="ARJ25832.1"/>
    <property type="molecule type" value="Genomic_DNA"/>
</dbReference>
<evidence type="ECO:0000313" key="1">
    <source>
        <dbReference type="EMBL" id="ARJ25832.1"/>
    </source>
</evidence>
<dbReference type="Proteomes" id="UP000192932">
    <property type="component" value="Plasmid unnamed4"/>
</dbReference>
<organism evidence="1 2">
    <name type="scientific">Bacillus mycoides</name>
    <dbReference type="NCBI Taxonomy" id="1405"/>
    <lineage>
        <taxon>Bacteria</taxon>
        <taxon>Bacillati</taxon>
        <taxon>Bacillota</taxon>
        <taxon>Bacilli</taxon>
        <taxon>Bacillales</taxon>
        <taxon>Bacillaceae</taxon>
        <taxon>Bacillus</taxon>
        <taxon>Bacillus cereus group</taxon>
    </lineage>
</organism>
<proteinExistence type="predicted"/>
<geneLocation type="plasmid" evidence="1 2">
    <name>unnamed4</name>
</geneLocation>
<gene>
    <name evidence="1" type="ORF">B7492_32880</name>
</gene>
<protein>
    <submittedName>
        <fullName evidence="1">Uncharacterized protein</fullName>
    </submittedName>
</protein>
<evidence type="ECO:0000313" key="2">
    <source>
        <dbReference type="Proteomes" id="UP000192932"/>
    </source>
</evidence>
<reference evidence="1 2" key="1">
    <citation type="submission" date="2017-04" db="EMBL/GenBank/DDBJ databases">
        <title>The Characteristic of a Fine Plant Growth-Promoting Rhizobacteria Bacillus mycoides Gnyt1 and its Whole Genome Sequencing Analysis.</title>
        <authorList>
            <person name="Li J.H."/>
            <person name="Yao T."/>
        </authorList>
    </citation>
    <scope>NUCLEOTIDE SEQUENCE [LARGE SCALE GENOMIC DNA]</scope>
    <source>
        <strain evidence="1 2">Gnyt1</strain>
        <plasmid evidence="2">Plasmid unnamed4</plasmid>
    </source>
</reference>
<dbReference type="RefSeq" id="WP_085313538.1">
    <property type="nucleotide sequence ID" value="NZ_CP020747.1"/>
</dbReference>
<accession>A0A1W6AJ28</accession>
<sequence>MGSRMLRSKHWMLSEDDEHKQYFLRDNDGYMMSKADTIQTLYKILDFYDSLTEEDIQEYNRSVGQVHKEYYERMKKEVEERKNKPKPGFMFIIKKVGEPLYKIKYGTERSKYDKTRSLENRLKNLRDEDPHPIELVKAYPLVDNPVAIHRRLMDRYGSTRDNFGFYILNAKNLKHIDEYIEKYEI</sequence>
<dbReference type="Pfam" id="PF13455">
    <property type="entry name" value="MUG113"/>
    <property type="match status" value="1"/>
</dbReference>
<keyword evidence="1" id="KW-0614">Plasmid</keyword>
<dbReference type="AlphaFoldDB" id="A0A1W6AJ28"/>
<name>A0A1W6AJ28_BACMY</name>